<dbReference type="EMBL" id="HF935554">
    <property type="protein sequence ID" value="CCX10683.1"/>
    <property type="molecule type" value="Genomic_DNA"/>
</dbReference>
<sequence length="605" mass="67485">MKIIGRDVGKSRSNIPGLRPVSANALHRLLALLSAFTYSSHREAFTRSDLIKVLPKPPSKQNTVYVQGLLDLLAELCPHKSGEAYAICLQVIPPSEHRTAGKSVLTIAGLNGVPPYVSGHLKDLCGFMQRVATVKEGTETETKAEILRRIRQEMTLEQVDYSYAKFYHLLSKVQHRQKKLEQYLEKLDRQVFYAQDKLVLAQIGHMITSLHDLIEFCVSPEEGGIDLEKQGEVLLEKMNRVACSVKPFKDDDDSAQILYDCTVKASVPDYTECLYYLDRYNNCAHLICKLVHNGFFARNFPDKIEVATVARMATTVSFSRSKETWSDVLFEFMKEHDLTGLTGVSELVEAAQDHYPGESTTILPVHPEIQLVTHFNYPKPVNPPIKCIGASKGLSATTALFLDRWRKASPSGSNSKYYSGSSTNGHLGFPWGFPICTGMSKVRGKIYQDLAKIFVEALVKERYAKRGASGIDKWGGEANGDGCKAEKCLGWLCSDPRCPVALMYEEDDEEERELAKMIKDNVESKPYQDKTNIDGKKRKKRCKGNCPLWKCPDMFNSPAEVVIDSNSESSSSSDGKGSENGHDQGWGPGALGMREDWTLGVVYNV</sequence>
<evidence type="ECO:0000313" key="2">
    <source>
        <dbReference type="EMBL" id="CCX10683.1"/>
    </source>
</evidence>
<dbReference type="Proteomes" id="UP000018144">
    <property type="component" value="Unassembled WGS sequence"/>
</dbReference>
<evidence type="ECO:0000313" key="3">
    <source>
        <dbReference type="Proteomes" id="UP000018144"/>
    </source>
</evidence>
<dbReference type="AlphaFoldDB" id="U4LAC3"/>
<name>U4LAC3_PYROM</name>
<evidence type="ECO:0000256" key="1">
    <source>
        <dbReference type="SAM" id="MobiDB-lite"/>
    </source>
</evidence>
<gene>
    <name evidence="2" type="ORF">PCON_10277</name>
</gene>
<protein>
    <submittedName>
        <fullName evidence="2">Uncharacterized protein</fullName>
    </submittedName>
</protein>
<keyword evidence="3" id="KW-1185">Reference proteome</keyword>
<organism evidence="2 3">
    <name type="scientific">Pyronema omphalodes (strain CBS 100304)</name>
    <name type="common">Pyronema confluens</name>
    <dbReference type="NCBI Taxonomy" id="1076935"/>
    <lineage>
        <taxon>Eukaryota</taxon>
        <taxon>Fungi</taxon>
        <taxon>Dikarya</taxon>
        <taxon>Ascomycota</taxon>
        <taxon>Pezizomycotina</taxon>
        <taxon>Pezizomycetes</taxon>
        <taxon>Pezizales</taxon>
        <taxon>Pyronemataceae</taxon>
        <taxon>Pyronema</taxon>
    </lineage>
</organism>
<feature type="region of interest" description="Disordered" evidence="1">
    <location>
        <begin position="563"/>
        <end position="592"/>
    </location>
</feature>
<reference evidence="2 3" key="1">
    <citation type="journal article" date="2013" name="PLoS Genet.">
        <title>The genome and development-dependent transcriptomes of Pyronema confluens: a window into fungal evolution.</title>
        <authorList>
            <person name="Traeger S."/>
            <person name="Altegoer F."/>
            <person name="Freitag M."/>
            <person name="Gabaldon T."/>
            <person name="Kempken F."/>
            <person name="Kumar A."/>
            <person name="Marcet-Houben M."/>
            <person name="Poggeler S."/>
            <person name="Stajich J.E."/>
            <person name="Nowrousian M."/>
        </authorList>
    </citation>
    <scope>NUCLEOTIDE SEQUENCE [LARGE SCALE GENOMIC DNA]</scope>
    <source>
        <strain evidence="3">CBS 100304</strain>
        <tissue evidence="2">Vegetative mycelium</tissue>
    </source>
</reference>
<dbReference type="OrthoDB" id="10363692at2759"/>
<feature type="compositionally biased region" description="Low complexity" evidence="1">
    <location>
        <begin position="564"/>
        <end position="575"/>
    </location>
</feature>
<accession>U4LAC3</accession>
<proteinExistence type="predicted"/>